<feature type="transmembrane region" description="Helical" evidence="1">
    <location>
        <begin position="175"/>
        <end position="195"/>
    </location>
</feature>
<dbReference type="Gene3D" id="2.60.40.10">
    <property type="entry name" value="Immunoglobulins"/>
    <property type="match status" value="1"/>
</dbReference>
<feature type="domain" description="Ig-like" evidence="3">
    <location>
        <begin position="35"/>
        <end position="161"/>
    </location>
</feature>
<comment type="caution">
    <text evidence="4">The sequence shown here is derived from an EMBL/GenBank/DDBJ whole genome shotgun (WGS) entry which is preliminary data.</text>
</comment>
<reference evidence="4 5" key="1">
    <citation type="submission" date="2024-05" db="EMBL/GenBank/DDBJ databases">
        <authorList>
            <person name="Wallberg A."/>
        </authorList>
    </citation>
    <scope>NUCLEOTIDE SEQUENCE [LARGE SCALE GENOMIC DNA]</scope>
</reference>
<evidence type="ECO:0000313" key="5">
    <source>
        <dbReference type="Proteomes" id="UP001497623"/>
    </source>
</evidence>
<evidence type="ECO:0000259" key="3">
    <source>
        <dbReference type="PROSITE" id="PS50835"/>
    </source>
</evidence>
<evidence type="ECO:0000256" key="2">
    <source>
        <dbReference type="SAM" id="SignalP"/>
    </source>
</evidence>
<dbReference type="SUPFAM" id="SSF48726">
    <property type="entry name" value="Immunoglobulin"/>
    <property type="match status" value="1"/>
</dbReference>
<feature type="signal peptide" evidence="2">
    <location>
        <begin position="1"/>
        <end position="24"/>
    </location>
</feature>
<evidence type="ECO:0000313" key="4">
    <source>
        <dbReference type="EMBL" id="CAL4066078.1"/>
    </source>
</evidence>
<keyword evidence="1" id="KW-1133">Transmembrane helix</keyword>
<accession>A0AAV2Q0A0</accession>
<dbReference type="InterPro" id="IPR013783">
    <property type="entry name" value="Ig-like_fold"/>
</dbReference>
<dbReference type="Proteomes" id="UP001497623">
    <property type="component" value="Unassembled WGS sequence"/>
</dbReference>
<dbReference type="AlphaFoldDB" id="A0AAV2Q0A0"/>
<evidence type="ECO:0000256" key="1">
    <source>
        <dbReference type="SAM" id="Phobius"/>
    </source>
</evidence>
<protein>
    <recommendedName>
        <fullName evidence="3">Ig-like domain-containing protein</fullName>
    </recommendedName>
</protein>
<keyword evidence="1" id="KW-0812">Transmembrane</keyword>
<gene>
    <name evidence="4" type="ORF">MNOR_LOCUS5325</name>
</gene>
<proteinExistence type="predicted"/>
<dbReference type="InterPro" id="IPR007110">
    <property type="entry name" value="Ig-like_dom"/>
</dbReference>
<dbReference type="EMBL" id="CAXKWB010002046">
    <property type="protein sequence ID" value="CAL4066078.1"/>
    <property type="molecule type" value="Genomic_DNA"/>
</dbReference>
<sequence>RAVEMPVAWILLLHVLDMVTQMQCIPIAIQGHSIPSIVESSQYPTTVYRTQWSVFSLSSDCESEEFYKWDHATGGQTVLLKCLEDDDQHHTTWITPSFGVYHSANKSYESEQQFHRNIQPHIEVLQTGHLLIDDFGRDDMGHYRCFSYNNSEGICRVINLGISDEAFRKLYAHSLYVGAATAGLFLTLVLLMQALCYLMNRFGCKCCWGTYISPKAKRLLRVIKTIEQYKTQQLDRLNQNYNSQVSNIKETFSKQMEHLQDSYASQMKSLKNHRKHSNQQLLQIRDQYNEQSSRAGEYSMRQLNKVHSNYMEQQDRVCRYTSRQLQQLTKTYKYQQKTFNKMVKNIPDFNISSCLYMDSKTFEIKHRSKCTSVNIERNRMISTDPVIHSKSLCKSIGSPDMLEDSGILSDLSATLRFSKLMDNDLLHKENNSTNSTMKNSKESKYSPCMCGVNLMSKSSDQQADQFSSSFSSPKLSKSEMILPGLTKEDKYSVGDKDGKKCLSVSVVKPQKFISFGPLL</sequence>
<organism evidence="4 5">
    <name type="scientific">Meganyctiphanes norvegica</name>
    <name type="common">Northern krill</name>
    <name type="synonym">Thysanopoda norvegica</name>
    <dbReference type="NCBI Taxonomy" id="48144"/>
    <lineage>
        <taxon>Eukaryota</taxon>
        <taxon>Metazoa</taxon>
        <taxon>Ecdysozoa</taxon>
        <taxon>Arthropoda</taxon>
        <taxon>Crustacea</taxon>
        <taxon>Multicrustacea</taxon>
        <taxon>Malacostraca</taxon>
        <taxon>Eumalacostraca</taxon>
        <taxon>Eucarida</taxon>
        <taxon>Euphausiacea</taxon>
        <taxon>Euphausiidae</taxon>
        <taxon>Meganyctiphanes</taxon>
    </lineage>
</organism>
<name>A0AAV2Q0A0_MEGNR</name>
<keyword evidence="5" id="KW-1185">Reference proteome</keyword>
<feature type="non-terminal residue" evidence="4">
    <location>
        <position position="1"/>
    </location>
</feature>
<feature type="chain" id="PRO_5043494964" description="Ig-like domain-containing protein" evidence="2">
    <location>
        <begin position="25"/>
        <end position="519"/>
    </location>
</feature>
<keyword evidence="1" id="KW-0472">Membrane</keyword>
<keyword evidence="2" id="KW-0732">Signal</keyword>
<dbReference type="InterPro" id="IPR036179">
    <property type="entry name" value="Ig-like_dom_sf"/>
</dbReference>
<dbReference type="PROSITE" id="PS50835">
    <property type="entry name" value="IG_LIKE"/>
    <property type="match status" value="1"/>
</dbReference>